<dbReference type="AlphaFoldDB" id="A0A6G0YGK3"/>
<dbReference type="EMBL" id="VUJU01004122">
    <property type="protein sequence ID" value="KAF0755503.1"/>
    <property type="molecule type" value="Genomic_DNA"/>
</dbReference>
<feature type="transmembrane region" description="Helical" evidence="5">
    <location>
        <begin position="43"/>
        <end position="61"/>
    </location>
</feature>
<name>A0A6G0YGK3_APHCR</name>
<evidence type="ECO:0000256" key="1">
    <source>
        <dbReference type="ARBA" id="ARBA00004141"/>
    </source>
</evidence>
<organism evidence="7 8">
    <name type="scientific">Aphis craccivora</name>
    <name type="common">Cowpea aphid</name>
    <dbReference type="NCBI Taxonomy" id="307492"/>
    <lineage>
        <taxon>Eukaryota</taxon>
        <taxon>Metazoa</taxon>
        <taxon>Ecdysozoa</taxon>
        <taxon>Arthropoda</taxon>
        <taxon>Hexapoda</taxon>
        <taxon>Insecta</taxon>
        <taxon>Pterygota</taxon>
        <taxon>Neoptera</taxon>
        <taxon>Paraneoptera</taxon>
        <taxon>Hemiptera</taxon>
        <taxon>Sternorrhyncha</taxon>
        <taxon>Aphidomorpha</taxon>
        <taxon>Aphidoidea</taxon>
        <taxon>Aphididae</taxon>
        <taxon>Aphidini</taxon>
        <taxon>Aphis</taxon>
        <taxon>Aphis</taxon>
    </lineage>
</organism>
<protein>
    <recommendedName>
        <fullName evidence="6">SLC26A/SulP transporter domain-containing protein</fullName>
    </recommendedName>
</protein>
<dbReference type="Pfam" id="PF00916">
    <property type="entry name" value="Sulfate_transp"/>
    <property type="match status" value="1"/>
</dbReference>
<reference evidence="7 8" key="1">
    <citation type="submission" date="2019-08" db="EMBL/GenBank/DDBJ databases">
        <title>Whole genome of Aphis craccivora.</title>
        <authorList>
            <person name="Voronova N.V."/>
            <person name="Shulinski R.S."/>
            <person name="Bandarenka Y.V."/>
            <person name="Zhorov D.G."/>
            <person name="Warner D."/>
        </authorList>
    </citation>
    <scope>NUCLEOTIDE SEQUENCE [LARGE SCALE GENOMIC DNA]</scope>
    <source>
        <strain evidence="7">180601</strain>
        <tissue evidence="7">Whole Body</tissue>
    </source>
</reference>
<dbReference type="GO" id="GO:0016020">
    <property type="term" value="C:membrane"/>
    <property type="evidence" value="ECO:0007669"/>
    <property type="project" value="UniProtKB-SubCell"/>
</dbReference>
<sequence>QDPYSRKAYFCVQNRIGTGRLKYFIRVAAKLYDYILENREKPFFLYGLYSAFAGCIVYTVFGSCKDITIGPTALMSLMTYQQVFNRNADYAVLLCFLSGILQFIMGSLKLGMY</sequence>
<evidence type="ECO:0000259" key="6">
    <source>
        <dbReference type="Pfam" id="PF00916"/>
    </source>
</evidence>
<comment type="caution">
    <text evidence="7">The sequence shown here is derived from an EMBL/GenBank/DDBJ whole genome shotgun (WGS) entry which is preliminary data.</text>
</comment>
<keyword evidence="3 5" id="KW-1133">Transmembrane helix</keyword>
<evidence type="ECO:0000313" key="7">
    <source>
        <dbReference type="EMBL" id="KAF0755503.1"/>
    </source>
</evidence>
<feature type="non-terminal residue" evidence="7">
    <location>
        <position position="113"/>
    </location>
</feature>
<gene>
    <name evidence="7" type="ORF">FWK35_00022125</name>
</gene>
<feature type="domain" description="SLC26A/SulP transporter" evidence="6">
    <location>
        <begin position="45"/>
        <end position="112"/>
    </location>
</feature>
<feature type="non-terminal residue" evidence="7">
    <location>
        <position position="1"/>
    </location>
</feature>
<dbReference type="OrthoDB" id="288203at2759"/>
<keyword evidence="8" id="KW-1185">Reference proteome</keyword>
<dbReference type="InterPro" id="IPR011547">
    <property type="entry name" value="SLC26A/SulP_dom"/>
</dbReference>
<accession>A0A6G0YGK3</accession>
<dbReference type="GO" id="GO:0055085">
    <property type="term" value="P:transmembrane transport"/>
    <property type="evidence" value="ECO:0007669"/>
    <property type="project" value="InterPro"/>
</dbReference>
<feature type="transmembrane region" description="Helical" evidence="5">
    <location>
        <begin position="90"/>
        <end position="108"/>
    </location>
</feature>
<comment type="subcellular location">
    <subcellularLocation>
        <location evidence="1">Membrane</location>
        <topology evidence="1">Multi-pass membrane protein</topology>
    </subcellularLocation>
</comment>
<evidence type="ECO:0000256" key="5">
    <source>
        <dbReference type="SAM" id="Phobius"/>
    </source>
</evidence>
<dbReference type="PANTHER" id="PTHR11814">
    <property type="entry name" value="SULFATE TRANSPORTER"/>
    <property type="match status" value="1"/>
</dbReference>
<dbReference type="Proteomes" id="UP000478052">
    <property type="component" value="Unassembled WGS sequence"/>
</dbReference>
<proteinExistence type="predicted"/>
<evidence type="ECO:0000256" key="2">
    <source>
        <dbReference type="ARBA" id="ARBA00022692"/>
    </source>
</evidence>
<keyword evidence="4 5" id="KW-0472">Membrane</keyword>
<evidence type="ECO:0000313" key="8">
    <source>
        <dbReference type="Proteomes" id="UP000478052"/>
    </source>
</evidence>
<evidence type="ECO:0000256" key="4">
    <source>
        <dbReference type="ARBA" id="ARBA00023136"/>
    </source>
</evidence>
<dbReference type="InterPro" id="IPR001902">
    <property type="entry name" value="SLC26A/SulP_fam"/>
</dbReference>
<keyword evidence="2 5" id="KW-0812">Transmembrane</keyword>
<evidence type="ECO:0000256" key="3">
    <source>
        <dbReference type="ARBA" id="ARBA00022989"/>
    </source>
</evidence>